<evidence type="ECO:0000313" key="2">
    <source>
        <dbReference type="EMBL" id="KAF5219485.1"/>
    </source>
</evidence>
<comment type="caution">
    <text evidence="2">The sequence shown here is derived from an EMBL/GenBank/DDBJ whole genome shotgun (WGS) entry which is preliminary data.</text>
</comment>
<dbReference type="EMBL" id="JABDHM010000069">
    <property type="protein sequence ID" value="KAF5219485.1"/>
    <property type="molecule type" value="Genomic_DNA"/>
</dbReference>
<feature type="domain" description="JmjC" evidence="1">
    <location>
        <begin position="164"/>
        <end position="328"/>
    </location>
</feature>
<dbReference type="SMART" id="SM00558">
    <property type="entry name" value="JmjC"/>
    <property type="match status" value="1"/>
</dbReference>
<accession>A0A7J6XZ69</accession>
<proteinExistence type="predicted"/>
<dbReference type="VEuPathDB" id="TriTrypDB:ECC02_007530"/>
<evidence type="ECO:0000313" key="3">
    <source>
        <dbReference type="Proteomes" id="UP000583944"/>
    </source>
</evidence>
<dbReference type="SUPFAM" id="SSF51197">
    <property type="entry name" value="Clavaminate synthase-like"/>
    <property type="match status" value="1"/>
</dbReference>
<dbReference type="Pfam" id="PF02373">
    <property type="entry name" value="JmjC"/>
    <property type="match status" value="1"/>
</dbReference>
<dbReference type="PANTHER" id="PTHR12480:SF6">
    <property type="entry name" value="2-OXOGLUTARATE AND IRON-DEPENDENT OXYGENASE JMJD4"/>
    <property type="match status" value="1"/>
</dbReference>
<dbReference type="GO" id="GO:0043565">
    <property type="term" value="F:sequence-specific DNA binding"/>
    <property type="evidence" value="ECO:0007669"/>
    <property type="project" value="TreeGrafter"/>
</dbReference>
<dbReference type="Gene3D" id="2.60.120.650">
    <property type="entry name" value="Cupin"/>
    <property type="match status" value="1"/>
</dbReference>
<name>A0A7J6XZ69_TRYCR</name>
<organism evidence="2 3">
    <name type="scientific">Trypanosoma cruzi</name>
    <dbReference type="NCBI Taxonomy" id="5693"/>
    <lineage>
        <taxon>Eukaryota</taxon>
        <taxon>Discoba</taxon>
        <taxon>Euglenozoa</taxon>
        <taxon>Kinetoplastea</taxon>
        <taxon>Metakinetoplastina</taxon>
        <taxon>Trypanosomatida</taxon>
        <taxon>Trypanosomatidae</taxon>
        <taxon>Trypanosoma</taxon>
        <taxon>Schizotrypanum</taxon>
    </lineage>
</organism>
<gene>
    <name evidence="2" type="ORF">ECC02_007530</name>
</gene>
<dbReference type="InterPro" id="IPR003347">
    <property type="entry name" value="JmjC_dom"/>
</dbReference>
<dbReference type="GO" id="GO:0045905">
    <property type="term" value="P:positive regulation of translational termination"/>
    <property type="evidence" value="ECO:0007669"/>
    <property type="project" value="TreeGrafter"/>
</dbReference>
<dbReference type="GO" id="GO:0005634">
    <property type="term" value="C:nucleus"/>
    <property type="evidence" value="ECO:0007669"/>
    <property type="project" value="TreeGrafter"/>
</dbReference>
<protein>
    <recommendedName>
        <fullName evidence="1">JmjC domain-containing protein</fullName>
    </recommendedName>
</protein>
<dbReference type="GO" id="GO:0005737">
    <property type="term" value="C:cytoplasm"/>
    <property type="evidence" value="ECO:0007669"/>
    <property type="project" value="TreeGrafter"/>
</dbReference>
<evidence type="ECO:0000259" key="1">
    <source>
        <dbReference type="PROSITE" id="PS51184"/>
    </source>
</evidence>
<sequence>MGFVVVGERGKMCVEVKQGGVTCMLELDGRTLTFEKFRECCLEPNVPAVIRCAVPECETGSKEGFVSCLERMTSRLAPMGLIDAYGEGHHVPTMEFMTGKTSDSDQFECMECRMRPLGEVMECWRRKDGVLYLKDWHMQLECESQGGATERNSVEKKAVIDGYHCIVHGDGLYQVPEYLGHDWMDDFCRCLGGGEANYCHFGDTESDYRFAYIGPPSSWTPLHFDVFGTYSWSLNVCGEKLWFFPSPEGNQRLLETSLYGLMLPVDIRTTTGAELWAVLQRPGDLVFVPSGYLHQVHNVSGPRFLLPPKNTLRPDDAANPKKAKVLDNDDTGSVSLVISINHNWCNEWCVERMVDAFCRDANRLQRLLTEEDRVLLFGEDCTAWHKHVENLLIGGTNWNFACIRSFLKHRLACLSIQDDGKGAEVGLRRLLKKCLAEVDAVELRITHTCGS</sequence>
<dbReference type="Proteomes" id="UP000583944">
    <property type="component" value="Unassembled WGS sequence"/>
</dbReference>
<reference evidence="2 3" key="1">
    <citation type="journal article" date="2019" name="Genome Biol. Evol.">
        <title>Nanopore Sequencing Significantly Improves Genome Assembly of the Protozoan Parasite Trypanosoma cruzi.</title>
        <authorList>
            <person name="Diaz-Viraque F."/>
            <person name="Pita S."/>
            <person name="Greif G."/>
            <person name="de Souza R.C.M."/>
            <person name="Iraola G."/>
            <person name="Robello C."/>
        </authorList>
    </citation>
    <scope>NUCLEOTIDE SEQUENCE [LARGE SCALE GENOMIC DNA]</scope>
    <source>
        <strain evidence="2 3">Berenice</strain>
    </source>
</reference>
<dbReference type="VEuPathDB" id="TriTrypDB:BCY84_14758"/>
<dbReference type="InterPro" id="IPR050910">
    <property type="entry name" value="JMJD6_ArgDemeth/LysHydrox"/>
</dbReference>
<dbReference type="AlphaFoldDB" id="A0A7J6XZ69"/>
<dbReference type="GO" id="GO:0016706">
    <property type="term" value="F:2-oxoglutarate-dependent dioxygenase activity"/>
    <property type="evidence" value="ECO:0007669"/>
    <property type="project" value="TreeGrafter"/>
</dbReference>
<dbReference type="PANTHER" id="PTHR12480">
    <property type="entry name" value="ARGININE DEMETHYLASE AND LYSYL-HYDROXYLASE JMJD"/>
    <property type="match status" value="1"/>
</dbReference>
<dbReference type="PROSITE" id="PS51184">
    <property type="entry name" value="JMJC"/>
    <property type="match status" value="1"/>
</dbReference>